<keyword evidence="5 10" id="KW-0808">Transferase</keyword>
<evidence type="ECO:0000256" key="6">
    <source>
        <dbReference type="ARBA" id="ARBA00022692"/>
    </source>
</evidence>
<keyword evidence="6 9" id="KW-0812">Transmembrane</keyword>
<gene>
    <name evidence="10" type="primary">menA_2</name>
    <name evidence="10" type="ORF">L21SP5_01784</name>
</gene>
<evidence type="ECO:0000256" key="1">
    <source>
        <dbReference type="ARBA" id="ARBA00004141"/>
    </source>
</evidence>
<feature type="transmembrane region" description="Helical" evidence="9">
    <location>
        <begin position="43"/>
        <end position="61"/>
    </location>
</feature>
<comment type="pathway">
    <text evidence="2">Quinol/quinone metabolism; menaquinone biosynthesis.</text>
</comment>
<dbReference type="GO" id="GO:0016020">
    <property type="term" value="C:membrane"/>
    <property type="evidence" value="ECO:0007669"/>
    <property type="project" value="UniProtKB-SubCell"/>
</dbReference>
<evidence type="ECO:0000256" key="7">
    <source>
        <dbReference type="ARBA" id="ARBA00022989"/>
    </source>
</evidence>
<dbReference type="PIRSF" id="PIRSF005355">
    <property type="entry name" value="UBIAD1"/>
    <property type="match status" value="1"/>
</dbReference>
<dbReference type="EC" id="2.5.1.74" evidence="10"/>
<keyword evidence="11" id="KW-1185">Reference proteome</keyword>
<dbReference type="STRING" id="1307839.L21SP5_01784"/>
<dbReference type="PANTHER" id="PTHR13929:SF0">
    <property type="entry name" value="UBIA PRENYLTRANSFERASE DOMAIN-CONTAINING PROTEIN 1"/>
    <property type="match status" value="1"/>
</dbReference>
<evidence type="ECO:0000313" key="11">
    <source>
        <dbReference type="Proteomes" id="UP000064893"/>
    </source>
</evidence>
<name>A0A0S2HZJ9_9BACT</name>
<feature type="transmembrane region" description="Helical" evidence="9">
    <location>
        <begin position="272"/>
        <end position="295"/>
    </location>
</feature>
<dbReference type="UniPathway" id="UPA00079"/>
<evidence type="ECO:0000256" key="8">
    <source>
        <dbReference type="ARBA" id="ARBA00023136"/>
    </source>
</evidence>
<feature type="transmembrane region" description="Helical" evidence="9">
    <location>
        <begin position="120"/>
        <end position="137"/>
    </location>
</feature>
<proteinExistence type="predicted"/>
<evidence type="ECO:0000256" key="5">
    <source>
        <dbReference type="ARBA" id="ARBA00022679"/>
    </source>
</evidence>
<dbReference type="PANTHER" id="PTHR13929">
    <property type="entry name" value="1,4-DIHYDROXY-2-NAPHTHOATE OCTAPRENYLTRANSFERASE"/>
    <property type="match status" value="1"/>
</dbReference>
<dbReference type="Gene3D" id="1.20.120.1780">
    <property type="entry name" value="UbiA prenyltransferase"/>
    <property type="match status" value="1"/>
</dbReference>
<comment type="subcellular location">
    <subcellularLocation>
        <location evidence="1">Membrane</location>
        <topology evidence="1">Multi-pass membrane protein</topology>
    </subcellularLocation>
</comment>
<evidence type="ECO:0000313" key="10">
    <source>
        <dbReference type="EMBL" id="ALO15426.1"/>
    </source>
</evidence>
<evidence type="ECO:0000256" key="9">
    <source>
        <dbReference type="SAM" id="Phobius"/>
    </source>
</evidence>
<feature type="transmembrane region" description="Helical" evidence="9">
    <location>
        <begin position="217"/>
        <end position="238"/>
    </location>
</feature>
<protein>
    <submittedName>
        <fullName evidence="10">1,4-dihydroxy-2-naphthoate octaprenyltransferase</fullName>
        <ecNumber evidence="10">2.5.1.74</ecNumber>
    </submittedName>
</protein>
<feature type="transmembrane region" description="Helical" evidence="9">
    <location>
        <begin position="149"/>
        <end position="167"/>
    </location>
</feature>
<dbReference type="GO" id="GO:0042371">
    <property type="term" value="P:vitamin K biosynthetic process"/>
    <property type="evidence" value="ECO:0007669"/>
    <property type="project" value="TreeGrafter"/>
</dbReference>
<organism evidence="10 11">
    <name type="scientific">Salinivirga cyanobacteriivorans</name>
    <dbReference type="NCBI Taxonomy" id="1307839"/>
    <lineage>
        <taxon>Bacteria</taxon>
        <taxon>Pseudomonadati</taxon>
        <taxon>Bacteroidota</taxon>
        <taxon>Bacteroidia</taxon>
        <taxon>Bacteroidales</taxon>
        <taxon>Salinivirgaceae</taxon>
        <taxon>Salinivirga</taxon>
    </lineage>
</organism>
<keyword evidence="4" id="KW-1003">Cell membrane</keyword>
<dbReference type="GO" id="GO:0009234">
    <property type="term" value="P:menaquinone biosynthetic process"/>
    <property type="evidence" value="ECO:0007669"/>
    <property type="project" value="UniProtKB-UniPathway"/>
</dbReference>
<reference evidence="10 11" key="1">
    <citation type="submission" date="2015-11" db="EMBL/GenBank/DDBJ databases">
        <title>Description and complete genome sequence of a novel strain predominating in hypersaline microbial mats and representing a new family of the Bacteriodetes phylum.</title>
        <authorList>
            <person name="Spring S."/>
            <person name="Bunk B."/>
            <person name="Sproer C."/>
            <person name="Klenk H.-P."/>
        </authorList>
    </citation>
    <scope>NUCLEOTIDE SEQUENCE [LARGE SCALE GENOMIC DNA]</scope>
    <source>
        <strain evidence="10 11">L21-Spi-D4</strain>
    </source>
</reference>
<evidence type="ECO:0000256" key="3">
    <source>
        <dbReference type="ARBA" id="ARBA00022428"/>
    </source>
</evidence>
<dbReference type="AlphaFoldDB" id="A0A0S2HZJ9"/>
<keyword evidence="3" id="KW-0474">Menaquinone biosynthesis</keyword>
<dbReference type="InterPro" id="IPR044878">
    <property type="entry name" value="UbiA_sf"/>
</dbReference>
<dbReference type="InterPro" id="IPR000537">
    <property type="entry name" value="UbiA_prenyltransferase"/>
</dbReference>
<feature type="transmembrane region" description="Helical" evidence="9">
    <location>
        <begin position="173"/>
        <end position="196"/>
    </location>
</feature>
<accession>A0A0S2HZJ9</accession>
<dbReference type="RefSeq" id="WP_057952891.1">
    <property type="nucleotide sequence ID" value="NZ_CP013118.1"/>
</dbReference>
<dbReference type="EMBL" id="CP013118">
    <property type="protein sequence ID" value="ALO15426.1"/>
    <property type="molecule type" value="Genomic_DNA"/>
</dbReference>
<dbReference type="OrthoDB" id="9767568at2"/>
<dbReference type="GO" id="GO:0046428">
    <property type="term" value="F:1,4-dihydroxy-2-naphthoate polyprenyltransferase activity"/>
    <property type="evidence" value="ECO:0007669"/>
    <property type="project" value="UniProtKB-EC"/>
</dbReference>
<dbReference type="CDD" id="cd13962">
    <property type="entry name" value="PT_UbiA_UBIAD1"/>
    <property type="match status" value="1"/>
</dbReference>
<dbReference type="Gene3D" id="1.10.357.140">
    <property type="entry name" value="UbiA prenyltransferase"/>
    <property type="match status" value="1"/>
</dbReference>
<dbReference type="Pfam" id="PF01040">
    <property type="entry name" value="UbiA"/>
    <property type="match status" value="1"/>
</dbReference>
<dbReference type="KEGG" id="blq:L21SP5_01784"/>
<feature type="transmembrane region" description="Helical" evidence="9">
    <location>
        <begin position="94"/>
        <end position="114"/>
    </location>
</feature>
<dbReference type="InterPro" id="IPR026046">
    <property type="entry name" value="UBIAD1"/>
</dbReference>
<sequence>MKFFYWINVWLKAARAPFLVVSFMPAVLGGVLAWKDGSFDWTIFLLTTIGIVLAHSAADFIDDYFDYKNDNLGNKESQFHDSPLISGEVTPNQVLWATAICLIPAIGIGVYLYFLIGWPVISMAALGAFIVFFYTSPPLRLNYRGLGETALFIAFGPMIVFGVYFVLTQQFSWEPILLSIPIGIFTMNVGLVSNTFDYEDDVKSKKRTFPVRFGQSNAVKFLNVATIIAFAIIVAAAFFQLVSYFSLLMVLLLVLAFRVLNDTRKFTELDRYTRAMGSAIALSSLSGILLTLGYLGEIYLLN</sequence>
<dbReference type="Proteomes" id="UP000064893">
    <property type="component" value="Chromosome"/>
</dbReference>
<evidence type="ECO:0000256" key="4">
    <source>
        <dbReference type="ARBA" id="ARBA00022475"/>
    </source>
</evidence>
<evidence type="ECO:0000256" key="2">
    <source>
        <dbReference type="ARBA" id="ARBA00004863"/>
    </source>
</evidence>
<keyword evidence="7 9" id="KW-1133">Transmembrane helix</keyword>
<keyword evidence="8 9" id="KW-0472">Membrane</keyword>